<protein>
    <recommendedName>
        <fullName evidence="4">DUF2508 domain-containing protein</fullName>
    </recommendedName>
</protein>
<evidence type="ECO:0000256" key="1">
    <source>
        <dbReference type="SAM" id="Coils"/>
    </source>
</evidence>
<proteinExistence type="predicted"/>
<evidence type="ECO:0000313" key="3">
    <source>
        <dbReference type="Proteomes" id="UP000027931"/>
    </source>
</evidence>
<dbReference type="EMBL" id="JMIR01000037">
    <property type="protein sequence ID" value="KEO81457.1"/>
    <property type="molecule type" value="Genomic_DNA"/>
</dbReference>
<dbReference type="Pfam" id="PF10704">
    <property type="entry name" value="DUF2508"/>
    <property type="match status" value="1"/>
</dbReference>
<dbReference type="AlphaFoldDB" id="A0A074M617"/>
<organism evidence="2 3">
    <name type="scientific">Tumebacillus flagellatus</name>
    <dbReference type="NCBI Taxonomy" id="1157490"/>
    <lineage>
        <taxon>Bacteria</taxon>
        <taxon>Bacillati</taxon>
        <taxon>Bacillota</taxon>
        <taxon>Bacilli</taxon>
        <taxon>Bacillales</taxon>
        <taxon>Alicyclobacillaceae</taxon>
        <taxon>Tumebacillus</taxon>
    </lineage>
</organism>
<sequence>MEKQDKQRLARIGRLQRVTNWLRGRGPLEEEPSDFEKLRQEIEAARKEWAIAQQHIDHVCEPELIDHAIYYLEAAERKYGYLLREAKKRYKAQELPSPEPSL</sequence>
<dbReference type="Proteomes" id="UP000027931">
    <property type="component" value="Unassembled WGS sequence"/>
</dbReference>
<dbReference type="InterPro" id="IPR019644">
    <property type="entry name" value="DUF2508"/>
</dbReference>
<name>A0A074M617_9BACL</name>
<reference evidence="2 3" key="1">
    <citation type="journal article" date="2013" name="Int. J. Syst. Evol. Microbiol.">
        <title>Tumebacillus flagellatus sp. nov., an alpha-amylase/pullulanase-producing bacterium isolated from cassava wastewater.</title>
        <authorList>
            <person name="Wang Q."/>
            <person name="Xie N."/>
            <person name="Qin Y."/>
            <person name="Shen N."/>
            <person name="Zhu J."/>
            <person name="Mi H."/>
            <person name="Huang R."/>
        </authorList>
    </citation>
    <scope>NUCLEOTIDE SEQUENCE [LARGE SCALE GENOMIC DNA]</scope>
    <source>
        <strain evidence="2 3">GST4</strain>
    </source>
</reference>
<dbReference type="RefSeq" id="WP_202962870.1">
    <property type="nucleotide sequence ID" value="NZ_JMIR01000037.1"/>
</dbReference>
<evidence type="ECO:0000313" key="2">
    <source>
        <dbReference type="EMBL" id="KEO81457.1"/>
    </source>
</evidence>
<feature type="coiled-coil region" evidence="1">
    <location>
        <begin position="28"/>
        <end position="55"/>
    </location>
</feature>
<keyword evidence="1" id="KW-0175">Coiled coil</keyword>
<comment type="caution">
    <text evidence="2">The sequence shown here is derived from an EMBL/GenBank/DDBJ whole genome shotgun (WGS) entry which is preliminary data.</text>
</comment>
<accession>A0A074M617</accession>
<evidence type="ECO:0008006" key="4">
    <source>
        <dbReference type="Google" id="ProtNLM"/>
    </source>
</evidence>
<keyword evidence="3" id="KW-1185">Reference proteome</keyword>
<gene>
    <name evidence="2" type="ORF">EL26_20490</name>
</gene>
<dbReference type="eggNOG" id="ENOG5033ACZ">
    <property type="taxonomic scope" value="Bacteria"/>
</dbReference>